<dbReference type="Pfam" id="PF13360">
    <property type="entry name" value="PQQ_2"/>
    <property type="match status" value="2"/>
</dbReference>
<feature type="domain" description="Pyrrolo-quinoline quinone repeat" evidence="2">
    <location>
        <begin position="234"/>
        <end position="372"/>
    </location>
</feature>
<dbReference type="InterPro" id="IPR002372">
    <property type="entry name" value="PQQ_rpt_dom"/>
</dbReference>
<protein>
    <recommendedName>
        <fullName evidence="2">Pyrrolo-quinoline quinone repeat domain-containing protein</fullName>
    </recommendedName>
</protein>
<name>A0ABQ6G2V8_9CHLR</name>
<dbReference type="InterPro" id="IPR015943">
    <property type="entry name" value="WD40/YVTN_repeat-like_dom_sf"/>
</dbReference>
<evidence type="ECO:0000313" key="4">
    <source>
        <dbReference type="Proteomes" id="UP001344906"/>
    </source>
</evidence>
<evidence type="ECO:0000313" key="3">
    <source>
        <dbReference type="EMBL" id="GLV58958.1"/>
    </source>
</evidence>
<dbReference type="Proteomes" id="UP001344906">
    <property type="component" value="Unassembled WGS sequence"/>
</dbReference>
<keyword evidence="1" id="KW-0812">Transmembrane</keyword>
<evidence type="ECO:0000256" key="1">
    <source>
        <dbReference type="SAM" id="Phobius"/>
    </source>
</evidence>
<proteinExistence type="predicted"/>
<gene>
    <name evidence="3" type="ORF">KDH_57860</name>
</gene>
<accession>A0ABQ6G2V8</accession>
<dbReference type="InterPro" id="IPR018391">
    <property type="entry name" value="PQQ_b-propeller_rpt"/>
</dbReference>
<dbReference type="Gene3D" id="2.130.10.10">
    <property type="entry name" value="YVTN repeat-like/Quinoprotein amine dehydrogenase"/>
    <property type="match status" value="1"/>
</dbReference>
<organism evidence="3 4">
    <name type="scientific">Dictyobacter halimunensis</name>
    <dbReference type="NCBI Taxonomy" id="3026934"/>
    <lineage>
        <taxon>Bacteria</taxon>
        <taxon>Bacillati</taxon>
        <taxon>Chloroflexota</taxon>
        <taxon>Ktedonobacteria</taxon>
        <taxon>Ktedonobacterales</taxon>
        <taxon>Dictyobacteraceae</taxon>
        <taxon>Dictyobacter</taxon>
    </lineage>
</organism>
<feature type="domain" description="Pyrrolo-quinoline quinone repeat" evidence="2">
    <location>
        <begin position="118"/>
        <end position="217"/>
    </location>
</feature>
<dbReference type="SUPFAM" id="SSF50998">
    <property type="entry name" value="Quinoprotein alcohol dehydrogenase-like"/>
    <property type="match status" value="2"/>
</dbReference>
<evidence type="ECO:0000259" key="2">
    <source>
        <dbReference type="Pfam" id="PF13360"/>
    </source>
</evidence>
<dbReference type="PANTHER" id="PTHR34512">
    <property type="entry name" value="CELL SURFACE PROTEIN"/>
    <property type="match status" value="1"/>
</dbReference>
<dbReference type="PANTHER" id="PTHR34512:SF30">
    <property type="entry name" value="OUTER MEMBRANE PROTEIN ASSEMBLY FACTOR BAMB"/>
    <property type="match status" value="1"/>
</dbReference>
<keyword evidence="4" id="KW-1185">Reference proteome</keyword>
<dbReference type="SMART" id="SM00564">
    <property type="entry name" value="PQQ"/>
    <property type="match status" value="5"/>
</dbReference>
<sequence length="467" mass="51742">MRDSEQDDPFSSGEPEIVDLDDAETARGGLLHGQYLSERSRFYLTLLTALGAAVLVLALLWPNISALSQPLLSGSQPVARPTTPVTHISQRTPPIVNVVTWGPITVMRAAPEYNSDLGRIFAFETRTGHVLWRSDQDIRTFGVSDAKVYVQWTDYSLHVLDVRDGSQLWQHPLPSGASVTSGANGLVFVAPDATTIVAYRLSDGTFVWSHEDVGSLQQIEAGVAYTFRSGPGSKGTISAFRVADGHLLGRFVTPDSYLRALVVEQGVLYVLQNNRDLVALRVSDQRQLWRRQIDENADLARIADGQIYFNVYEQGIDNWIDVWSARDGSSLWRYHYSYVVFSDEQAGIVYVSAHSSISALRTRDGVLLWHHETGFLDPAIQINAGSVYINSISRGVVDALNASSGKWRWSYSIDYHGDAQLDVLSFIAGIKDGIVYVVSMEDYSINALRANDKALLWSSHIVITQPH</sequence>
<keyword evidence="1" id="KW-1133">Transmembrane helix</keyword>
<reference evidence="3 4" key="1">
    <citation type="submission" date="2023-02" db="EMBL/GenBank/DDBJ databases">
        <title>Dictyobacter halimunensis sp. nov., a new member of the class Ktedonobacteria from forest soil in a geothermal area.</title>
        <authorList>
            <person name="Rachmania M.K."/>
            <person name="Ningsih F."/>
            <person name="Sakai Y."/>
            <person name="Yabe S."/>
            <person name="Yokota A."/>
            <person name="Sjamsuridzal W."/>
        </authorList>
    </citation>
    <scope>NUCLEOTIDE SEQUENCE [LARGE SCALE GENOMIC DNA]</scope>
    <source>
        <strain evidence="3 4">S3.2.2.5</strain>
    </source>
</reference>
<feature type="transmembrane region" description="Helical" evidence="1">
    <location>
        <begin position="42"/>
        <end position="61"/>
    </location>
</feature>
<dbReference type="Gene3D" id="2.40.128.630">
    <property type="match status" value="1"/>
</dbReference>
<keyword evidence="1" id="KW-0472">Membrane</keyword>
<dbReference type="RefSeq" id="WP_338255396.1">
    <property type="nucleotide sequence ID" value="NZ_BSRI01000002.1"/>
</dbReference>
<comment type="caution">
    <text evidence="3">The sequence shown here is derived from an EMBL/GenBank/DDBJ whole genome shotgun (WGS) entry which is preliminary data.</text>
</comment>
<dbReference type="EMBL" id="BSRI01000002">
    <property type="protein sequence ID" value="GLV58958.1"/>
    <property type="molecule type" value="Genomic_DNA"/>
</dbReference>
<dbReference type="InterPro" id="IPR011047">
    <property type="entry name" value="Quinoprotein_ADH-like_sf"/>
</dbReference>